<dbReference type="InterPro" id="IPR000868">
    <property type="entry name" value="Isochorismatase-like_dom"/>
</dbReference>
<evidence type="ECO:0000313" key="3">
    <source>
        <dbReference type="Proteomes" id="UP000315750"/>
    </source>
</evidence>
<dbReference type="PANTHER" id="PTHR14119">
    <property type="entry name" value="HYDROLASE"/>
    <property type="match status" value="1"/>
</dbReference>
<accession>A0A518ALJ5</accession>
<dbReference type="KEGG" id="amuc:Pan181_17810"/>
<protein>
    <submittedName>
        <fullName evidence="2">Isochorismatase family protein</fullName>
    </submittedName>
</protein>
<feature type="domain" description="Isochorismatase-like" evidence="1">
    <location>
        <begin position="27"/>
        <end position="179"/>
    </location>
</feature>
<evidence type="ECO:0000259" key="1">
    <source>
        <dbReference type="Pfam" id="PF00857"/>
    </source>
</evidence>
<dbReference type="EMBL" id="CP036278">
    <property type="protein sequence ID" value="QDU55589.1"/>
    <property type="molecule type" value="Genomic_DNA"/>
</dbReference>
<gene>
    <name evidence="2" type="ORF">Pan181_17810</name>
</gene>
<dbReference type="PANTHER" id="PTHR14119:SF3">
    <property type="entry name" value="ISOCHORISMATASE DOMAIN-CONTAINING PROTEIN 2"/>
    <property type="match status" value="1"/>
</dbReference>
<dbReference type="AlphaFoldDB" id="A0A518ALJ5"/>
<organism evidence="2 3">
    <name type="scientific">Aeoliella mucimassa</name>
    <dbReference type="NCBI Taxonomy" id="2527972"/>
    <lineage>
        <taxon>Bacteria</taxon>
        <taxon>Pseudomonadati</taxon>
        <taxon>Planctomycetota</taxon>
        <taxon>Planctomycetia</taxon>
        <taxon>Pirellulales</taxon>
        <taxon>Lacipirellulaceae</taxon>
        <taxon>Aeoliella</taxon>
    </lineage>
</organism>
<dbReference type="InterPro" id="IPR036380">
    <property type="entry name" value="Isochorismatase-like_sf"/>
</dbReference>
<sequence>MDEKELQNPASDRLLPRSPDLMNAGDTLLCLVDFQQRLMPAIAGQERIVWNAGRLVDGATALGVEMVVTEQYPEKLGPTVESLATRLNTPASAKLMFSSACCTPVFAEQMEQLGESGRHRVLLAGVETHVCVQQTAYDLMAAGFTVYLATDATGSRFDNDYQIALRRMESAGVVLTTTEAALFEWCERAGTPEFKQISALAKDAGPEA</sequence>
<reference evidence="2 3" key="1">
    <citation type="submission" date="2019-02" db="EMBL/GenBank/DDBJ databases">
        <title>Deep-cultivation of Planctomycetes and their phenomic and genomic characterization uncovers novel biology.</title>
        <authorList>
            <person name="Wiegand S."/>
            <person name="Jogler M."/>
            <person name="Boedeker C."/>
            <person name="Pinto D."/>
            <person name="Vollmers J."/>
            <person name="Rivas-Marin E."/>
            <person name="Kohn T."/>
            <person name="Peeters S.H."/>
            <person name="Heuer A."/>
            <person name="Rast P."/>
            <person name="Oberbeckmann S."/>
            <person name="Bunk B."/>
            <person name="Jeske O."/>
            <person name="Meyerdierks A."/>
            <person name="Storesund J.E."/>
            <person name="Kallscheuer N."/>
            <person name="Luecker S."/>
            <person name="Lage O.M."/>
            <person name="Pohl T."/>
            <person name="Merkel B.J."/>
            <person name="Hornburger P."/>
            <person name="Mueller R.-W."/>
            <person name="Bruemmer F."/>
            <person name="Labrenz M."/>
            <person name="Spormann A.M."/>
            <person name="Op den Camp H."/>
            <person name="Overmann J."/>
            <person name="Amann R."/>
            <person name="Jetten M.S.M."/>
            <person name="Mascher T."/>
            <person name="Medema M.H."/>
            <person name="Devos D.P."/>
            <person name="Kaster A.-K."/>
            <person name="Ovreas L."/>
            <person name="Rohde M."/>
            <person name="Galperin M.Y."/>
            <person name="Jogler C."/>
        </authorList>
    </citation>
    <scope>NUCLEOTIDE SEQUENCE [LARGE SCALE GENOMIC DNA]</scope>
    <source>
        <strain evidence="2 3">Pan181</strain>
    </source>
</reference>
<dbReference type="Gene3D" id="3.40.50.850">
    <property type="entry name" value="Isochorismatase-like"/>
    <property type="match status" value="1"/>
</dbReference>
<dbReference type="RefSeq" id="WP_197529053.1">
    <property type="nucleotide sequence ID" value="NZ_CP036278.1"/>
</dbReference>
<dbReference type="SUPFAM" id="SSF52499">
    <property type="entry name" value="Isochorismatase-like hydrolases"/>
    <property type="match status" value="1"/>
</dbReference>
<proteinExistence type="predicted"/>
<dbReference type="Proteomes" id="UP000315750">
    <property type="component" value="Chromosome"/>
</dbReference>
<dbReference type="Pfam" id="PF00857">
    <property type="entry name" value="Isochorismatase"/>
    <property type="match status" value="1"/>
</dbReference>
<dbReference type="InterPro" id="IPR050993">
    <property type="entry name" value="Isochorismatase_domain"/>
</dbReference>
<keyword evidence="3" id="KW-1185">Reference proteome</keyword>
<evidence type="ECO:0000313" key="2">
    <source>
        <dbReference type="EMBL" id="QDU55589.1"/>
    </source>
</evidence>
<name>A0A518ALJ5_9BACT</name>